<proteinExistence type="predicted"/>
<dbReference type="EMBL" id="ML213619">
    <property type="protein sequence ID" value="TFK35761.1"/>
    <property type="molecule type" value="Genomic_DNA"/>
</dbReference>
<evidence type="ECO:0000313" key="2">
    <source>
        <dbReference type="EMBL" id="TFK35761.1"/>
    </source>
</evidence>
<feature type="region of interest" description="Disordered" evidence="1">
    <location>
        <begin position="292"/>
        <end position="364"/>
    </location>
</feature>
<dbReference type="AlphaFoldDB" id="A0A5C3M3U4"/>
<name>A0A5C3M3U4_9AGAR</name>
<feature type="region of interest" description="Disordered" evidence="1">
    <location>
        <begin position="87"/>
        <end position="152"/>
    </location>
</feature>
<evidence type="ECO:0000256" key="1">
    <source>
        <dbReference type="SAM" id="MobiDB-lite"/>
    </source>
</evidence>
<evidence type="ECO:0000313" key="3">
    <source>
        <dbReference type="Proteomes" id="UP000308652"/>
    </source>
</evidence>
<accession>A0A5C3M3U4</accession>
<protein>
    <submittedName>
        <fullName evidence="2">Uncharacterized protein</fullName>
    </submittedName>
</protein>
<feature type="compositionally biased region" description="Polar residues" evidence="1">
    <location>
        <begin position="95"/>
        <end position="106"/>
    </location>
</feature>
<keyword evidence="3" id="KW-1185">Reference proteome</keyword>
<gene>
    <name evidence="2" type="ORF">BDQ12DRAFT_687885</name>
</gene>
<feature type="compositionally biased region" description="Acidic residues" evidence="1">
    <location>
        <begin position="115"/>
        <end position="129"/>
    </location>
</feature>
<feature type="region of interest" description="Disordered" evidence="1">
    <location>
        <begin position="203"/>
        <end position="276"/>
    </location>
</feature>
<feature type="compositionally biased region" description="Polar residues" evidence="1">
    <location>
        <begin position="133"/>
        <end position="147"/>
    </location>
</feature>
<sequence>MGPKIDVLLSPRRLRAAIYSSVYFFSLVPVVMPFFQNASDVHIESSDFKDVAGDYIHNDNSRVTTNTNSNNRTINRTIGSYNTSTHIDRSRHETNNTNHGAINVQHNAGHRLYGDEDEHSDDEEYEDEPLSSLHPQSNYQNTHSNPQPRLHKYAPQALPNFSHGQVPPPAMGTRRNTRQLAAKGTDMNADHLLWPQQVPAYGYQHGHPDVHSQPNLTMPLSPFDVPPRQQSPPPSQYGFNAQQQYHQTPSGYASALYNPPYQGGPLTPTQSSDVYGYNADSAQQSHHNFAQQPYHHSGSYLQQPQPRPHLTHTTSEPLSVPTRYKSNNPFNPFVVSAASSPPETHTDPGSFDARYLNNDEGDVR</sequence>
<organism evidence="2 3">
    <name type="scientific">Crucibulum laeve</name>
    <dbReference type="NCBI Taxonomy" id="68775"/>
    <lineage>
        <taxon>Eukaryota</taxon>
        <taxon>Fungi</taxon>
        <taxon>Dikarya</taxon>
        <taxon>Basidiomycota</taxon>
        <taxon>Agaricomycotina</taxon>
        <taxon>Agaricomycetes</taxon>
        <taxon>Agaricomycetidae</taxon>
        <taxon>Agaricales</taxon>
        <taxon>Agaricineae</taxon>
        <taxon>Nidulariaceae</taxon>
        <taxon>Crucibulum</taxon>
    </lineage>
</organism>
<feature type="non-terminal residue" evidence="2">
    <location>
        <position position="364"/>
    </location>
</feature>
<dbReference type="Proteomes" id="UP000308652">
    <property type="component" value="Unassembled WGS sequence"/>
</dbReference>
<feature type="compositionally biased region" description="Polar residues" evidence="1">
    <location>
        <begin position="237"/>
        <end position="251"/>
    </location>
</feature>
<reference evidence="2 3" key="1">
    <citation type="journal article" date="2019" name="Nat. Ecol. Evol.">
        <title>Megaphylogeny resolves global patterns of mushroom evolution.</title>
        <authorList>
            <person name="Varga T."/>
            <person name="Krizsan K."/>
            <person name="Foldi C."/>
            <person name="Dima B."/>
            <person name="Sanchez-Garcia M."/>
            <person name="Sanchez-Ramirez S."/>
            <person name="Szollosi G.J."/>
            <person name="Szarkandi J.G."/>
            <person name="Papp V."/>
            <person name="Albert L."/>
            <person name="Andreopoulos W."/>
            <person name="Angelini C."/>
            <person name="Antonin V."/>
            <person name="Barry K.W."/>
            <person name="Bougher N.L."/>
            <person name="Buchanan P."/>
            <person name="Buyck B."/>
            <person name="Bense V."/>
            <person name="Catcheside P."/>
            <person name="Chovatia M."/>
            <person name="Cooper J."/>
            <person name="Damon W."/>
            <person name="Desjardin D."/>
            <person name="Finy P."/>
            <person name="Geml J."/>
            <person name="Haridas S."/>
            <person name="Hughes K."/>
            <person name="Justo A."/>
            <person name="Karasinski D."/>
            <person name="Kautmanova I."/>
            <person name="Kiss B."/>
            <person name="Kocsube S."/>
            <person name="Kotiranta H."/>
            <person name="LaButti K.M."/>
            <person name="Lechner B.E."/>
            <person name="Liimatainen K."/>
            <person name="Lipzen A."/>
            <person name="Lukacs Z."/>
            <person name="Mihaltcheva S."/>
            <person name="Morgado L.N."/>
            <person name="Niskanen T."/>
            <person name="Noordeloos M.E."/>
            <person name="Ohm R.A."/>
            <person name="Ortiz-Santana B."/>
            <person name="Ovrebo C."/>
            <person name="Racz N."/>
            <person name="Riley R."/>
            <person name="Savchenko A."/>
            <person name="Shiryaev A."/>
            <person name="Soop K."/>
            <person name="Spirin V."/>
            <person name="Szebenyi C."/>
            <person name="Tomsovsky M."/>
            <person name="Tulloss R.E."/>
            <person name="Uehling J."/>
            <person name="Grigoriev I.V."/>
            <person name="Vagvolgyi C."/>
            <person name="Papp T."/>
            <person name="Martin F.M."/>
            <person name="Miettinen O."/>
            <person name="Hibbett D.S."/>
            <person name="Nagy L.G."/>
        </authorList>
    </citation>
    <scope>NUCLEOTIDE SEQUENCE [LARGE SCALE GENOMIC DNA]</scope>
    <source>
        <strain evidence="2 3">CBS 166.37</strain>
    </source>
</reference>